<reference evidence="1 2" key="1">
    <citation type="submission" date="2018-08" db="EMBL/GenBank/DDBJ databases">
        <title>Chitinophaga sp. K20C18050901, a novel bacterium isolated from forest soil.</title>
        <authorList>
            <person name="Wang C."/>
        </authorList>
    </citation>
    <scope>NUCLEOTIDE SEQUENCE [LARGE SCALE GENOMIC DNA]</scope>
    <source>
        <strain evidence="1 2">K20C18050901</strain>
    </source>
</reference>
<evidence type="ECO:0000313" key="2">
    <source>
        <dbReference type="Proteomes" id="UP000261174"/>
    </source>
</evidence>
<dbReference type="OrthoDB" id="976756at2"/>
<proteinExistence type="predicted"/>
<evidence type="ECO:0000313" key="1">
    <source>
        <dbReference type="EMBL" id="RFM33075.1"/>
    </source>
</evidence>
<dbReference type="InterPro" id="IPR022385">
    <property type="entry name" value="Rhs_assc_core"/>
</dbReference>
<name>A0A3E1NYV7_9BACT</name>
<dbReference type="EMBL" id="QTJV01000008">
    <property type="protein sequence ID" value="RFM33075.1"/>
    <property type="molecule type" value="Genomic_DNA"/>
</dbReference>
<dbReference type="Gene3D" id="2.180.10.10">
    <property type="entry name" value="RHS repeat-associated core"/>
    <property type="match status" value="2"/>
</dbReference>
<organism evidence="1 2">
    <name type="scientific">Chitinophaga silvisoli</name>
    <dbReference type="NCBI Taxonomy" id="2291814"/>
    <lineage>
        <taxon>Bacteria</taxon>
        <taxon>Pseudomonadati</taxon>
        <taxon>Bacteroidota</taxon>
        <taxon>Chitinophagia</taxon>
        <taxon>Chitinophagales</taxon>
        <taxon>Chitinophagaceae</taxon>
        <taxon>Chitinophaga</taxon>
    </lineage>
</organism>
<protein>
    <submittedName>
        <fullName evidence="1">RHS repeat-associated core domain-containing protein</fullName>
    </submittedName>
</protein>
<gene>
    <name evidence="1" type="ORF">DXN04_21715</name>
</gene>
<accession>A0A3E1NYV7</accession>
<comment type="caution">
    <text evidence="1">The sequence shown here is derived from an EMBL/GenBank/DDBJ whole genome shotgun (WGS) entry which is preliminary data.</text>
</comment>
<sequence length="1077" mass="118543">MNAVTDGSQTITSTFPAIADMVLDSYDGNSIYLATNSITLAPGFETTTNATVEMYIDATSGGQASTINVSNPLPGIAGSNALTPLTYFYYDNYDYPGAYKFQTGDVSRLRATSNPYSEAALTSGSTMTRGSVTGTKVRVLDTDTWLTTSTYYDDKGRTAQTIADNFAGGKDITTNQYDFRGKLLSTFLRHNNPRSAATYQTSVLTMMTYDHAGRLLNITKRLNEDSLQDKTIAANSYNELGALKQKRLAATTAGTQLDTLSYNYNIRGWLTGINKAYVNTTGSNMGWFGEEVNYDNGFSIPQFNGNISGVKWKTKSDGNARAFGYSYDNPKRLTAADFTQQNSGSTDWTQDKADFSVSGLAYDANGNIQSMVQKGMIGTSSTVVDSLTYHYLVSGSNKLMSVNDTSKTTAAKLGDFQNGAKQDDEYKYDVNGNQIQDLNKSITSIIYNHLNKPTVIRVKGKGVISYQYDANGVKLRKTVVDSTNNQVSTQVTDYIGAFVYQQDTLRELFHEEGRIRPLYATGSPVRFTYDYFERDHLGDVRVVLGAQSDSSKYAATMETSATSYENALFANIDNTRYEISKIAGYPQDNTTNPNAAVARLNGLSGQKIGPSLVLRVMAGDTIQLGVKAFYKSTGTSTSANTSNDMLTALINAFNAGSVSEGAHAATGTTSPIATSFNSTDYETLKQKDPSQNISGKPRAYLNYTLFDDRFNMVSENSGVKQVQGSPDALQTLATDKMLIRRTGFIYIYTSNESGDDVYFDNLIVAHNSGPLLEETHYYPFGGTMAGISSRALKGAAYVENRMKYNGKEQQHNEFRDGTGLELYDYGARMYDAQVGRWGVVDPLGEKHPEWSPFAYCLNDPILRIDPDGLTDFTFDKNTGEVKQVGEANKDPDRILKTNSKGEVKYDKKGVAKVAVDGLAKGFLSDGQNYKSKDYVFSVGGEGQPTLANFEDFAVKMSDYIGVELGGVYLSNDKGADANISKVYLDNYANNTLTSNSATYTKLYSDKEIKGMNLITDFHTHPTTGYGRSDIERPSDRGGDLQYRDENRESFRTFIILTKQANYPYNVQRIDYTNYNER</sequence>
<keyword evidence="2" id="KW-1185">Reference proteome</keyword>
<dbReference type="AlphaFoldDB" id="A0A3E1NYV7"/>
<dbReference type="NCBIfam" id="TIGR03696">
    <property type="entry name" value="Rhs_assc_core"/>
    <property type="match status" value="1"/>
</dbReference>
<dbReference type="Proteomes" id="UP000261174">
    <property type="component" value="Unassembled WGS sequence"/>
</dbReference>